<keyword evidence="3" id="KW-0229">DNA integration</keyword>
<evidence type="ECO:0000256" key="1">
    <source>
        <dbReference type="ARBA" id="ARBA00003283"/>
    </source>
</evidence>
<dbReference type="InterPro" id="IPR011010">
    <property type="entry name" value="DNA_brk_join_enz"/>
</dbReference>
<feature type="domain" description="Tyr recombinase" evidence="6">
    <location>
        <begin position="165"/>
        <end position="360"/>
    </location>
</feature>
<reference evidence="7 8" key="1">
    <citation type="submission" date="2012-05" db="EMBL/GenBank/DDBJ databases">
        <title>The Genome Sequence of Eubacteriaceae bacterium CM2.</title>
        <authorList>
            <consortium name="The Broad Institute Genome Sequencing Platform"/>
            <person name="Earl A."/>
            <person name="Ward D."/>
            <person name="Feldgarden M."/>
            <person name="Gevers D."/>
            <person name="Sizova M."/>
            <person name="Hazen A."/>
            <person name="Epstein S."/>
            <person name="Walker B."/>
            <person name="Young S.K."/>
            <person name="Zeng Q."/>
            <person name="Gargeya S."/>
            <person name="Fitzgerald M."/>
            <person name="Haas B."/>
            <person name="Abouelleil A."/>
            <person name="Alvarado L."/>
            <person name="Arachchi H.M."/>
            <person name="Berlin A."/>
            <person name="Chapman S.B."/>
            <person name="Goldberg J."/>
            <person name="Griggs A."/>
            <person name="Gujja S."/>
            <person name="Hansen M."/>
            <person name="Howarth C."/>
            <person name="Imamovic A."/>
            <person name="Larimer J."/>
            <person name="McCowen C."/>
            <person name="Montmayeur A."/>
            <person name="Murphy C."/>
            <person name="Neiman D."/>
            <person name="Pearson M."/>
            <person name="Priest M."/>
            <person name="Roberts A."/>
            <person name="Saif S."/>
            <person name="Shea T."/>
            <person name="Sisk P."/>
            <person name="Sykes S."/>
            <person name="Wortman J."/>
            <person name="Nusbaum C."/>
            <person name="Birren B."/>
        </authorList>
    </citation>
    <scope>NUCLEOTIDE SEQUENCE [LARGE SCALE GENOMIC DNA]</scope>
    <source>
        <strain evidence="7 8">CM2</strain>
    </source>
</reference>
<dbReference type="GO" id="GO:0003677">
    <property type="term" value="F:DNA binding"/>
    <property type="evidence" value="ECO:0007669"/>
    <property type="project" value="UniProtKB-KW"/>
</dbReference>
<dbReference type="GO" id="GO:0006310">
    <property type="term" value="P:DNA recombination"/>
    <property type="evidence" value="ECO:0007669"/>
    <property type="project" value="UniProtKB-KW"/>
</dbReference>
<dbReference type="InterPro" id="IPR002104">
    <property type="entry name" value="Integrase_catalytic"/>
</dbReference>
<name>V9HKJ7_9FIRM</name>
<evidence type="ECO:0000256" key="3">
    <source>
        <dbReference type="ARBA" id="ARBA00022908"/>
    </source>
</evidence>
<comment type="similarity">
    <text evidence="2">Belongs to the 'phage' integrase family.</text>
</comment>
<sequence length="372" mass="43669">MNIQKDKNGKYYFKISLGSNPITGKRQQTTRRGFKTKKEAEIEYTKLKSSYHKGILIYNETTIFGEFYDTFMAWYSTQVKETTFHNRKTIADVHILGYFKNAELKKITPMSINNWQDKLIQKGYSKRYVKGIHVFLHQIFERAVRLNIINSNPAEIAGNVKTENTKIEFWTLEDFNKFQEVNPRKDLRQQIMYYAIHFLFFTGLRIGEFTGLSPKDFNNNLIDINKNLIYKTQDEYYYSTLKTKSSYRIIDLDDNTIKLTKEWQELQALFLVKDDINFLFTDNYYPMTKTYFSKFIDKYAKIAGVPRIKVHGLRHSHASYLISLGVDILTVSKRLGHASTVETLKTYGHLYPNANEKLISAINNNVVKTWST</sequence>
<protein>
    <recommendedName>
        <fullName evidence="6">Tyr recombinase domain-containing protein</fullName>
    </recommendedName>
</protein>
<evidence type="ECO:0000313" key="7">
    <source>
        <dbReference type="EMBL" id="EHL17427.1"/>
    </source>
</evidence>
<dbReference type="GO" id="GO:0015074">
    <property type="term" value="P:DNA integration"/>
    <property type="evidence" value="ECO:0007669"/>
    <property type="project" value="UniProtKB-KW"/>
</dbReference>
<evidence type="ECO:0000313" key="8">
    <source>
        <dbReference type="Proteomes" id="UP000017818"/>
    </source>
</evidence>
<dbReference type="PANTHER" id="PTHR30349">
    <property type="entry name" value="PHAGE INTEGRASE-RELATED"/>
    <property type="match status" value="1"/>
</dbReference>
<dbReference type="PANTHER" id="PTHR30349:SF64">
    <property type="entry name" value="PROPHAGE INTEGRASE INTD-RELATED"/>
    <property type="match status" value="1"/>
</dbReference>
<dbReference type="Pfam" id="PF00589">
    <property type="entry name" value="Phage_integrase"/>
    <property type="match status" value="1"/>
</dbReference>
<accession>V9HKJ7</accession>
<dbReference type="RefSeq" id="WP_009527227.1">
    <property type="nucleotide sequence ID" value="NZ_JH815225.1"/>
</dbReference>
<dbReference type="Pfam" id="PF14659">
    <property type="entry name" value="Phage_int_SAM_3"/>
    <property type="match status" value="1"/>
</dbReference>
<dbReference type="SUPFAM" id="SSF56349">
    <property type="entry name" value="DNA breaking-rejoining enzymes"/>
    <property type="match status" value="1"/>
</dbReference>
<dbReference type="EMBL" id="AFZF02000004">
    <property type="protein sequence ID" value="EHL17427.1"/>
    <property type="molecule type" value="Genomic_DNA"/>
</dbReference>
<gene>
    <name evidence="7" type="ORF">HMPREF9630_00594</name>
</gene>
<dbReference type="InterPro" id="IPR004107">
    <property type="entry name" value="Integrase_SAM-like_N"/>
</dbReference>
<dbReference type="Proteomes" id="UP000017818">
    <property type="component" value="Unassembled WGS sequence"/>
</dbReference>
<proteinExistence type="inferred from homology"/>
<dbReference type="AlphaFoldDB" id="V9HKJ7"/>
<keyword evidence="4" id="KW-0238">DNA-binding</keyword>
<dbReference type="PROSITE" id="PS51898">
    <property type="entry name" value="TYR_RECOMBINASE"/>
    <property type="match status" value="1"/>
</dbReference>
<organism evidence="7 8">
    <name type="scientific">Peptoanaerobacter stomatis</name>
    <dbReference type="NCBI Taxonomy" id="796937"/>
    <lineage>
        <taxon>Bacteria</taxon>
        <taxon>Bacillati</taxon>
        <taxon>Bacillota</taxon>
        <taxon>Clostridia</taxon>
        <taxon>Peptostreptococcales</taxon>
        <taxon>Filifactoraceae</taxon>
        <taxon>Peptoanaerobacter</taxon>
    </lineage>
</organism>
<evidence type="ECO:0000256" key="2">
    <source>
        <dbReference type="ARBA" id="ARBA00008857"/>
    </source>
</evidence>
<dbReference type="InterPro" id="IPR028259">
    <property type="entry name" value="AP2-like_int_N"/>
</dbReference>
<keyword evidence="5" id="KW-0233">DNA recombination</keyword>
<dbReference type="CDD" id="cd01189">
    <property type="entry name" value="INT_ICEBs1_C_like"/>
    <property type="match status" value="1"/>
</dbReference>
<dbReference type="Pfam" id="PF14657">
    <property type="entry name" value="Arm-DNA-bind_4"/>
    <property type="match status" value="1"/>
</dbReference>
<comment type="function">
    <text evidence="1">Site-specific tyrosine recombinase, which acts by catalyzing the cutting and rejoining of the recombining DNA molecules.</text>
</comment>
<dbReference type="InterPro" id="IPR013762">
    <property type="entry name" value="Integrase-like_cat_sf"/>
</dbReference>
<dbReference type="HOGENOM" id="CLU_027562_17_0_9"/>
<evidence type="ECO:0000256" key="5">
    <source>
        <dbReference type="ARBA" id="ARBA00023172"/>
    </source>
</evidence>
<evidence type="ECO:0000259" key="6">
    <source>
        <dbReference type="PROSITE" id="PS51898"/>
    </source>
</evidence>
<dbReference type="Gene3D" id="1.10.443.10">
    <property type="entry name" value="Intergrase catalytic core"/>
    <property type="match status" value="1"/>
</dbReference>
<dbReference type="OrthoDB" id="9785687at2"/>
<comment type="caution">
    <text evidence="7">The sequence shown here is derived from an EMBL/GenBank/DDBJ whole genome shotgun (WGS) entry which is preliminary data.</text>
</comment>
<dbReference type="Gene3D" id="1.10.150.130">
    <property type="match status" value="1"/>
</dbReference>
<evidence type="ECO:0000256" key="4">
    <source>
        <dbReference type="ARBA" id="ARBA00023125"/>
    </source>
</evidence>
<dbReference type="InterPro" id="IPR050090">
    <property type="entry name" value="Tyrosine_recombinase_XerCD"/>
</dbReference>
<dbReference type="InterPro" id="IPR010998">
    <property type="entry name" value="Integrase_recombinase_N"/>
</dbReference>